<gene>
    <name evidence="2" type="ORF">HGMM_F12C05C27</name>
</gene>
<protein>
    <submittedName>
        <fullName evidence="2">Hypothetical conserved protein</fullName>
    </submittedName>
</protein>
<evidence type="ECO:0000313" key="2">
    <source>
        <dbReference type="EMBL" id="BAL54044.1"/>
    </source>
</evidence>
<keyword evidence="1" id="KW-0472">Membrane</keyword>
<organism evidence="2">
    <name type="scientific">uncultured Planctomycetota bacterium</name>
    <dbReference type="NCBI Taxonomy" id="120965"/>
    <lineage>
        <taxon>Bacteria</taxon>
        <taxon>Pseudomonadati</taxon>
        <taxon>Planctomycetota</taxon>
        <taxon>environmental samples</taxon>
    </lineage>
</organism>
<feature type="transmembrane region" description="Helical" evidence="1">
    <location>
        <begin position="29"/>
        <end position="50"/>
    </location>
</feature>
<reference evidence="2" key="1">
    <citation type="journal article" date="2005" name="Environ. Microbiol.">
        <title>Genetic and functional properties of uncultivated thermophilic crenarchaeotes from a subsurface gold mine as revealed by analysis of genome fragments.</title>
        <authorList>
            <person name="Nunoura T."/>
            <person name="Hirayama H."/>
            <person name="Takami H."/>
            <person name="Oida H."/>
            <person name="Nishi S."/>
            <person name="Shimamura S."/>
            <person name="Suzuki Y."/>
            <person name="Inagaki F."/>
            <person name="Takai K."/>
            <person name="Nealson K.H."/>
            <person name="Horikoshi K."/>
        </authorList>
    </citation>
    <scope>NUCLEOTIDE SEQUENCE</scope>
</reference>
<keyword evidence="1" id="KW-0812">Transmembrane</keyword>
<evidence type="ECO:0000256" key="1">
    <source>
        <dbReference type="SAM" id="Phobius"/>
    </source>
</evidence>
<keyword evidence="1" id="KW-1133">Transmembrane helix</keyword>
<sequence length="120" mass="12864">MNSLSPLNQWEVVAMRSLLLQLWRDDSGALLSFEWILLATILVLAMVVGLKSVQQAVLNEFEDLANAIGNINTTYQYSGASGCCASVGGSAFSDGAARTYNIDTCDGQRTVNRLGGPCDE</sequence>
<dbReference type="AlphaFoldDB" id="H5SD08"/>
<dbReference type="EMBL" id="AP011676">
    <property type="protein sequence ID" value="BAL54044.1"/>
    <property type="molecule type" value="Genomic_DNA"/>
</dbReference>
<accession>H5SD08</accession>
<name>H5SD08_9BACT</name>
<reference evidence="2" key="2">
    <citation type="journal article" date="2012" name="PLoS ONE">
        <title>A Deeply Branching Thermophilic Bacterium with an Ancient Acetyl-CoA Pathway Dominates a Subsurface Ecosystem.</title>
        <authorList>
            <person name="Takami H."/>
            <person name="Noguchi H."/>
            <person name="Takaki Y."/>
            <person name="Uchiyama I."/>
            <person name="Toyoda A."/>
            <person name="Nishi S."/>
            <person name="Chee G.-J."/>
            <person name="Arai W."/>
            <person name="Nunoura T."/>
            <person name="Itoh T."/>
            <person name="Hattori M."/>
            <person name="Takai K."/>
        </authorList>
    </citation>
    <scope>NUCLEOTIDE SEQUENCE</scope>
</reference>
<proteinExistence type="predicted"/>